<dbReference type="PANTHER" id="PTHR18964:SF149">
    <property type="entry name" value="BIFUNCTIONAL UDP-N-ACETYLGLUCOSAMINE 2-EPIMERASE_N-ACETYLMANNOSAMINE KINASE"/>
    <property type="match status" value="1"/>
</dbReference>
<protein>
    <submittedName>
        <fullName evidence="2">ROK family protein</fullName>
    </submittedName>
</protein>
<comment type="caution">
    <text evidence="2">The sequence shown here is derived from an EMBL/GenBank/DDBJ whole genome shotgun (WGS) entry which is preliminary data.</text>
</comment>
<proteinExistence type="inferred from homology"/>
<accession>A0A8J8FG97</accession>
<keyword evidence="3" id="KW-1185">Reference proteome</keyword>
<evidence type="ECO:0000313" key="2">
    <source>
        <dbReference type="EMBL" id="NNV55829.1"/>
    </source>
</evidence>
<dbReference type="Gene3D" id="3.30.420.40">
    <property type="match status" value="2"/>
</dbReference>
<evidence type="ECO:0000256" key="1">
    <source>
        <dbReference type="ARBA" id="ARBA00006479"/>
    </source>
</evidence>
<dbReference type="Proteomes" id="UP000598971">
    <property type="component" value="Unassembled WGS sequence"/>
</dbReference>
<dbReference type="PANTHER" id="PTHR18964">
    <property type="entry name" value="ROK (REPRESSOR, ORF, KINASE) FAMILY"/>
    <property type="match status" value="1"/>
</dbReference>
<dbReference type="InterPro" id="IPR000600">
    <property type="entry name" value="ROK"/>
</dbReference>
<dbReference type="Pfam" id="PF00480">
    <property type="entry name" value="ROK"/>
    <property type="match status" value="1"/>
</dbReference>
<dbReference type="AlphaFoldDB" id="A0A8J8FG97"/>
<evidence type="ECO:0000313" key="3">
    <source>
        <dbReference type="Proteomes" id="UP000598971"/>
    </source>
</evidence>
<reference evidence="2" key="1">
    <citation type="submission" date="2019-10" db="EMBL/GenBank/DDBJ databases">
        <title>Draft genome sequence of Panacibacter sp. KCS-6.</title>
        <authorList>
            <person name="Yim K.J."/>
        </authorList>
    </citation>
    <scope>NUCLEOTIDE SEQUENCE</scope>
    <source>
        <strain evidence="2">KCS-6</strain>
    </source>
</reference>
<name>A0A8J8FG97_9BACT</name>
<gene>
    <name evidence="2" type="ORF">GD597_10190</name>
</gene>
<dbReference type="SUPFAM" id="SSF53067">
    <property type="entry name" value="Actin-like ATPase domain"/>
    <property type="match status" value="1"/>
</dbReference>
<dbReference type="InterPro" id="IPR043129">
    <property type="entry name" value="ATPase_NBD"/>
</dbReference>
<dbReference type="EMBL" id="WHPF01000006">
    <property type="protein sequence ID" value="NNV55829.1"/>
    <property type="molecule type" value="Genomic_DNA"/>
</dbReference>
<sequence>MNKPAIAIDLGGTKIKIGLVQGNTILAGTAIDAHSGNGLQERLPFVAAAIQALLAQQNLTVTDIAGVGMAVPGIVDSVQKRILSIDKKFGDAPGIDFESWCTNALGLTLAIENDARTALIGEWKFGKAKAVDNVVLITLGTGVGSSAVIEGKLLRGKHFTAGILGGHSVINYKGTVCNCGNTGCVETEAATWSIGAKVKAHPAFAASTLANECLIDFESIFRLANEEDFLAKQMRDESLDVWAACAINLIHAYDPEMVLVSGGIMASSSYIIPYLQQKTDAHAWTPWGKVKIESASYPDAAALLGAGYLVTNE</sequence>
<organism evidence="2 3">
    <name type="scientific">Limnovirga soli</name>
    <dbReference type="NCBI Taxonomy" id="2656915"/>
    <lineage>
        <taxon>Bacteria</taxon>
        <taxon>Pseudomonadati</taxon>
        <taxon>Bacteroidota</taxon>
        <taxon>Chitinophagia</taxon>
        <taxon>Chitinophagales</taxon>
        <taxon>Chitinophagaceae</taxon>
        <taxon>Limnovirga</taxon>
    </lineage>
</organism>
<comment type="similarity">
    <text evidence="1">Belongs to the ROK (NagC/XylR) family.</text>
</comment>